<accession>A0ABV3ZIZ3</accession>
<reference evidence="1 2" key="1">
    <citation type="submission" date="2023-07" db="EMBL/GenBank/DDBJ databases">
        <authorList>
            <person name="Lian W.-H."/>
        </authorList>
    </citation>
    <scope>NUCLEOTIDE SEQUENCE [LARGE SCALE GENOMIC DNA]</scope>
    <source>
        <strain evidence="1 2">SYSU DXS3180</strain>
    </source>
</reference>
<dbReference type="PANTHER" id="PTHR36928:SF1">
    <property type="entry name" value="PHOSPHATASE YCDX-RELATED"/>
    <property type="match status" value="1"/>
</dbReference>
<dbReference type="Proteomes" id="UP001560573">
    <property type="component" value="Unassembled WGS sequence"/>
</dbReference>
<dbReference type="Gene3D" id="1.10.150.20">
    <property type="entry name" value="5' to 3' exonuclease, C-terminal subdomain"/>
    <property type="match status" value="1"/>
</dbReference>
<dbReference type="InterPro" id="IPR022311">
    <property type="entry name" value="PolX-like"/>
</dbReference>
<dbReference type="InterPro" id="IPR016195">
    <property type="entry name" value="Pol/histidinol_Pase-like"/>
</dbReference>
<comment type="caution">
    <text evidence="1">The sequence shown here is derived from an EMBL/GenBank/DDBJ whole genome shotgun (WGS) entry which is preliminary data.</text>
</comment>
<dbReference type="InterPro" id="IPR043519">
    <property type="entry name" value="NT_sf"/>
</dbReference>
<dbReference type="CDD" id="cd07436">
    <property type="entry name" value="PHP_PolX"/>
    <property type="match status" value="1"/>
</dbReference>
<organism evidence="1 2">
    <name type="scientific">Danxiaibacter flavus</name>
    <dbReference type="NCBI Taxonomy" id="3049108"/>
    <lineage>
        <taxon>Bacteria</taxon>
        <taxon>Pseudomonadati</taxon>
        <taxon>Bacteroidota</taxon>
        <taxon>Chitinophagia</taxon>
        <taxon>Chitinophagales</taxon>
        <taxon>Chitinophagaceae</taxon>
        <taxon>Danxiaibacter</taxon>
    </lineage>
</organism>
<dbReference type="RefSeq" id="WP_369331259.1">
    <property type="nucleotide sequence ID" value="NZ_JAULBC010000007.1"/>
</dbReference>
<dbReference type="EMBL" id="JAULBC010000007">
    <property type="protein sequence ID" value="MEX6689852.1"/>
    <property type="molecule type" value="Genomic_DNA"/>
</dbReference>
<sequence>MASNREIIRQLSLFAELLVLHEKDKRLAGILSAAAYRLRNVSEELVLLDKRALAQIVRIEVVKLIDELRKTGTIAALDELIQLTPAGLFDMMRIRGLGGKKLHDLWHKAKIDNVQDLLKICKARKLNVPGFGIKTQQNIVAAIEALNENRSHFHYASVADAADSLVWALRSHFKTELISLCGDIRRQATTVECIEIVAAVPPAKFTAAALKRLLLIGKKDRYVTHAHTLDEVPVLIYHTTDKEYTYELFTKTGCQAHVEKILSRVVRPSKFTSEQAIYNTAGMHFIVPEMRENLAEWKFKGIAKDLLTVNDITGVVHNHTDWSDGVDSLQSFVMACMKKGYSYCIISDHSKNAFYAGGLKEDKVLQQLAAIDALNKKMAPFRIFKSIECDILVSGELDYNAALLSKFDLVIASVHQQLKMDEEKATRRLIKAIENPFTTILGHMTGRQLLIRPGYSLDFKKVIDACAANHVVIEVNANPYRLDMDWSHIPYALEKGVMISINPDAHSIAEIDNIKWGVAAARKGGLTKAMTWNAMQLKDIERWLRKSKRKQLVEV</sequence>
<protein>
    <submittedName>
        <fullName evidence="1">PHP domain-containing protein</fullName>
    </submittedName>
</protein>
<gene>
    <name evidence="1" type="ORF">QTN47_20260</name>
</gene>
<dbReference type="PANTHER" id="PTHR36928">
    <property type="entry name" value="PHOSPHATASE YCDX-RELATED"/>
    <property type="match status" value="1"/>
</dbReference>
<evidence type="ECO:0000313" key="1">
    <source>
        <dbReference type="EMBL" id="MEX6689852.1"/>
    </source>
</evidence>
<proteinExistence type="predicted"/>
<keyword evidence="2" id="KW-1185">Reference proteome</keyword>
<dbReference type="InterPro" id="IPR047967">
    <property type="entry name" value="PolX_PHP"/>
</dbReference>
<dbReference type="SUPFAM" id="SSF81301">
    <property type="entry name" value="Nucleotidyltransferase"/>
    <property type="match status" value="1"/>
</dbReference>
<dbReference type="InterPro" id="IPR050243">
    <property type="entry name" value="PHP_phosphatase"/>
</dbReference>
<dbReference type="Gene3D" id="3.20.20.140">
    <property type="entry name" value="Metal-dependent hydrolases"/>
    <property type="match status" value="1"/>
</dbReference>
<dbReference type="PIRSF" id="PIRSF005047">
    <property type="entry name" value="UCP005047_YshC"/>
    <property type="match status" value="1"/>
</dbReference>
<evidence type="ECO:0000313" key="2">
    <source>
        <dbReference type="Proteomes" id="UP001560573"/>
    </source>
</evidence>
<name>A0ABV3ZIZ3_9BACT</name>
<dbReference type="SUPFAM" id="SSF89550">
    <property type="entry name" value="PHP domain-like"/>
    <property type="match status" value="1"/>
</dbReference>